<comment type="subcellular location">
    <subcellularLocation>
        <location evidence="1">Membrane</location>
        <topology evidence="1">Multi-pass membrane protein</topology>
    </subcellularLocation>
</comment>
<comment type="similarity">
    <text evidence="2 8">Belongs to the V-ATPase proteolipid subunit family.</text>
</comment>
<dbReference type="GO" id="GO:0046961">
    <property type="term" value="F:proton-transporting ATPase activity, rotational mechanism"/>
    <property type="evidence" value="ECO:0007669"/>
    <property type="project" value="InterPro"/>
</dbReference>
<evidence type="ECO:0000313" key="10">
    <source>
        <dbReference type="EMBL" id="CBL18157.1"/>
    </source>
</evidence>
<dbReference type="BioCyc" id="RCHA213810:RUM_RS10385-MONOMER"/>
<keyword evidence="6 8" id="KW-0406">Ion transport</keyword>
<reference evidence="10" key="1">
    <citation type="submission" date="2010-03" db="EMBL/GenBank/DDBJ databases">
        <title>The genome sequence of Ruminococcus sp. 18P13.</title>
        <authorList>
            <consortium name="metaHIT consortium -- http://www.metahit.eu/"/>
            <person name="Pajon A."/>
            <person name="Turner K."/>
            <person name="Parkhill J."/>
            <person name="Bernalier A."/>
        </authorList>
    </citation>
    <scope>NUCLEOTIDE SEQUENCE [LARGE SCALE GENOMIC DNA]</scope>
    <source>
        <strain evidence="10">Type strain: 18P13</strain>
    </source>
</reference>
<evidence type="ECO:0000256" key="5">
    <source>
        <dbReference type="ARBA" id="ARBA00022989"/>
    </source>
</evidence>
<evidence type="ECO:0000259" key="9">
    <source>
        <dbReference type="Pfam" id="PF00137"/>
    </source>
</evidence>
<keyword evidence="4 8" id="KW-0812">Transmembrane</keyword>
<dbReference type="HOGENOM" id="CLU_148047_3_0_9"/>
<organism evidence="10 11">
    <name type="scientific">Ruminococcus champanellensis (strain DSM 18848 / JCM 17042 / KCTC 15320 / 18P13)</name>
    <dbReference type="NCBI Taxonomy" id="213810"/>
    <lineage>
        <taxon>Bacteria</taxon>
        <taxon>Bacillati</taxon>
        <taxon>Bacillota</taxon>
        <taxon>Clostridia</taxon>
        <taxon>Eubacteriales</taxon>
        <taxon>Oscillospiraceae</taxon>
        <taxon>Ruminococcus</taxon>
    </lineage>
</organism>
<evidence type="ECO:0000256" key="6">
    <source>
        <dbReference type="ARBA" id="ARBA00023065"/>
    </source>
</evidence>
<gene>
    <name evidence="10" type="ordered locus">RUM_21400</name>
</gene>
<dbReference type="SUPFAM" id="SSF81333">
    <property type="entry name" value="F1F0 ATP synthase subunit C"/>
    <property type="match status" value="1"/>
</dbReference>
<evidence type="ECO:0000256" key="3">
    <source>
        <dbReference type="ARBA" id="ARBA00022448"/>
    </source>
</evidence>
<evidence type="ECO:0000313" key="11">
    <source>
        <dbReference type="Proteomes" id="UP000007054"/>
    </source>
</evidence>
<accession>D4LEW2</accession>
<dbReference type="CDD" id="cd18120">
    <property type="entry name" value="ATP-synt_Vo_Ao_c"/>
    <property type="match status" value="1"/>
</dbReference>
<name>D4LEW2_RUMC1</name>
<evidence type="ECO:0000256" key="2">
    <source>
        <dbReference type="ARBA" id="ARBA00007296"/>
    </source>
</evidence>
<dbReference type="InterPro" id="IPR000245">
    <property type="entry name" value="ATPase_proteolipid_csu"/>
</dbReference>
<dbReference type="InterPro" id="IPR002379">
    <property type="entry name" value="ATPase_proteolipid_c-like_dom"/>
</dbReference>
<evidence type="ECO:0000256" key="8">
    <source>
        <dbReference type="RuleBase" id="RU363060"/>
    </source>
</evidence>
<keyword evidence="5 8" id="KW-1133">Transmembrane helix</keyword>
<keyword evidence="7 8" id="KW-0472">Membrane</keyword>
<sequence length="145" mass="14741">MNIFELLLFPLLAVILLTVPVIAIIRNRKGGKIAKRAFLFNLCGFFAVLALAIILPVGGFISADAVETAENAVNSSAGLGYIAAALSTGLGSIGCGIAVGSAAPAAIGAVAEEPKSFSKSLIFVALGEGVALYGFLISFIILNSL</sequence>
<dbReference type="InterPro" id="IPR035921">
    <property type="entry name" value="F/V-ATP_Csub_sf"/>
</dbReference>
<dbReference type="STRING" id="213810.RUM_21400"/>
<evidence type="ECO:0000256" key="1">
    <source>
        <dbReference type="ARBA" id="ARBA00004141"/>
    </source>
</evidence>
<dbReference type="Gene3D" id="1.20.120.610">
    <property type="entry name" value="lithium bound rotor ring of v- atpase"/>
    <property type="match status" value="1"/>
</dbReference>
<dbReference type="RefSeq" id="WP_015559063.1">
    <property type="nucleotide sequence ID" value="NC_021039.1"/>
</dbReference>
<proteinExistence type="inferred from homology"/>
<dbReference type="GeneID" id="83156798"/>
<evidence type="ECO:0000256" key="4">
    <source>
        <dbReference type="ARBA" id="ARBA00022692"/>
    </source>
</evidence>
<keyword evidence="10" id="KW-0378">Hydrolase</keyword>
<keyword evidence="3 8" id="KW-0813">Transport</keyword>
<dbReference type="Pfam" id="PF00137">
    <property type="entry name" value="ATP-synt_C"/>
    <property type="match status" value="1"/>
</dbReference>
<dbReference type="PATRIC" id="fig|213810.4.peg.2028"/>
<dbReference type="GO" id="GO:0033179">
    <property type="term" value="C:proton-transporting V-type ATPase, V0 domain"/>
    <property type="evidence" value="ECO:0007669"/>
    <property type="project" value="InterPro"/>
</dbReference>
<dbReference type="KEGG" id="rch:RUM_21400"/>
<dbReference type="EMBL" id="FP929052">
    <property type="protein sequence ID" value="CBL18157.1"/>
    <property type="molecule type" value="Genomic_DNA"/>
</dbReference>
<feature type="transmembrane region" description="Helical" evidence="8">
    <location>
        <begin position="121"/>
        <end position="142"/>
    </location>
</feature>
<evidence type="ECO:0000256" key="7">
    <source>
        <dbReference type="ARBA" id="ARBA00023136"/>
    </source>
</evidence>
<dbReference type="EC" id="3.6.3.14" evidence="10"/>
<protein>
    <submittedName>
        <fullName evidence="10">ATP synthase subunit C</fullName>
        <ecNumber evidence="10">3.6.3.14</ecNumber>
    </submittedName>
</protein>
<feature type="transmembrane region" description="Helical" evidence="8">
    <location>
        <begin position="6"/>
        <end position="25"/>
    </location>
</feature>
<dbReference type="AlphaFoldDB" id="D4LEW2"/>
<feature type="domain" description="V-ATPase proteolipid subunit C-like" evidence="9">
    <location>
        <begin position="82"/>
        <end position="141"/>
    </location>
</feature>
<dbReference type="Proteomes" id="UP000007054">
    <property type="component" value="Chromosome"/>
</dbReference>
<keyword evidence="11" id="KW-1185">Reference proteome</keyword>
<reference evidence="10" key="2">
    <citation type="submission" date="2010-03" db="EMBL/GenBank/DDBJ databases">
        <authorList>
            <person name="Pajon A."/>
        </authorList>
    </citation>
    <scope>NUCLEOTIDE SEQUENCE</scope>
    <source>
        <strain evidence="10">Type strain: 18P13</strain>
    </source>
</reference>
<feature type="transmembrane region" description="Helical" evidence="8">
    <location>
        <begin position="37"/>
        <end position="61"/>
    </location>
</feature>
<dbReference type="GO" id="GO:0016787">
    <property type="term" value="F:hydrolase activity"/>
    <property type="evidence" value="ECO:0007669"/>
    <property type="project" value="UniProtKB-KW"/>
</dbReference>
<feature type="transmembrane region" description="Helical" evidence="8">
    <location>
        <begin position="81"/>
        <end position="109"/>
    </location>
</feature>
<dbReference type="PRINTS" id="PR00122">
    <property type="entry name" value="VACATPASE"/>
</dbReference>